<sequence>MGHCWTGEIQIRDSLLLPRCSRGPSCV</sequence>
<evidence type="ECO:0000313" key="2">
    <source>
        <dbReference type="Proteomes" id="UP000324222"/>
    </source>
</evidence>
<proteinExistence type="predicted"/>
<organism evidence="1 2">
    <name type="scientific">Portunus trituberculatus</name>
    <name type="common">Swimming crab</name>
    <name type="synonym">Neptunus trituberculatus</name>
    <dbReference type="NCBI Taxonomy" id="210409"/>
    <lineage>
        <taxon>Eukaryota</taxon>
        <taxon>Metazoa</taxon>
        <taxon>Ecdysozoa</taxon>
        <taxon>Arthropoda</taxon>
        <taxon>Crustacea</taxon>
        <taxon>Multicrustacea</taxon>
        <taxon>Malacostraca</taxon>
        <taxon>Eumalacostraca</taxon>
        <taxon>Eucarida</taxon>
        <taxon>Decapoda</taxon>
        <taxon>Pleocyemata</taxon>
        <taxon>Brachyura</taxon>
        <taxon>Eubrachyura</taxon>
        <taxon>Portunoidea</taxon>
        <taxon>Portunidae</taxon>
        <taxon>Portuninae</taxon>
        <taxon>Portunus</taxon>
    </lineage>
</organism>
<gene>
    <name evidence="1" type="ORF">E2C01_080695</name>
</gene>
<protein>
    <submittedName>
        <fullName evidence="1">Uncharacterized protein</fullName>
    </submittedName>
</protein>
<dbReference type="AlphaFoldDB" id="A0A5B7IW27"/>
<keyword evidence="2" id="KW-1185">Reference proteome</keyword>
<reference evidence="1 2" key="1">
    <citation type="submission" date="2019-05" db="EMBL/GenBank/DDBJ databases">
        <title>Another draft genome of Portunus trituberculatus and its Hox gene families provides insights of decapod evolution.</title>
        <authorList>
            <person name="Jeong J.-H."/>
            <person name="Song I."/>
            <person name="Kim S."/>
            <person name="Choi T."/>
            <person name="Kim D."/>
            <person name="Ryu S."/>
            <person name="Kim W."/>
        </authorList>
    </citation>
    <scope>NUCLEOTIDE SEQUENCE [LARGE SCALE GENOMIC DNA]</scope>
    <source>
        <tissue evidence="1">Muscle</tissue>
    </source>
</reference>
<comment type="caution">
    <text evidence="1">The sequence shown here is derived from an EMBL/GenBank/DDBJ whole genome shotgun (WGS) entry which is preliminary data.</text>
</comment>
<name>A0A5B7IW27_PORTR</name>
<evidence type="ECO:0000313" key="1">
    <source>
        <dbReference type="EMBL" id="MPC85896.1"/>
    </source>
</evidence>
<accession>A0A5B7IW27</accession>
<dbReference type="EMBL" id="VSRR010069899">
    <property type="protein sequence ID" value="MPC85896.1"/>
    <property type="molecule type" value="Genomic_DNA"/>
</dbReference>
<dbReference type="Proteomes" id="UP000324222">
    <property type="component" value="Unassembled WGS sequence"/>
</dbReference>